<sequence>MTVKYLSKFDAVFRTYLLNQYFVKGWGDPATIHKICQFRKVVGNREKCTQLVDDNYPIHIAKEEDKGAYRLLEGHFTSPLVHYLPDVIPEESHKAYFEMLIPNNWKHPRLKPVCLQLAGTGDQKFWRRRTLVAKPLLKEFGIGSILLENPYYGFRKPKEQLRTVLHNVSDVFVMGGCLVLESIALLKWCERQGYGPLALTGISMGGHMASLAGGSFDKPVGIAPCLSWTTASCAFTQGVMSGAIPWELLQNQYIEEPIIREELSKMIETPSSGNDKVFLAGQAFARKVTYEMETIRKQEISDVSQQLWDGSLRSTLARLVESLPIDFLADQPPSREKAKDALNFMRGIMDECTSLGNFGTPVDPSLAICVAATRDAYIPRDGTQDIEEVWPGCEVRYVECGHVTAFVFNQHCFRQAIADSLDRTASKYYGEALFRKLSS</sequence>
<organism evidence="1 2">
    <name type="scientific">Galendromus occidentalis</name>
    <name type="common">western predatory mite</name>
    <dbReference type="NCBI Taxonomy" id="34638"/>
    <lineage>
        <taxon>Eukaryota</taxon>
        <taxon>Metazoa</taxon>
        <taxon>Ecdysozoa</taxon>
        <taxon>Arthropoda</taxon>
        <taxon>Chelicerata</taxon>
        <taxon>Arachnida</taxon>
        <taxon>Acari</taxon>
        <taxon>Parasitiformes</taxon>
        <taxon>Mesostigmata</taxon>
        <taxon>Gamasina</taxon>
        <taxon>Phytoseioidea</taxon>
        <taxon>Phytoseiidae</taxon>
        <taxon>Typhlodrominae</taxon>
        <taxon>Galendromus</taxon>
    </lineage>
</organism>
<accession>A0AAJ6QPY0</accession>
<dbReference type="Pfam" id="PF09752">
    <property type="entry name" value="ABHD18"/>
    <property type="match status" value="1"/>
</dbReference>
<dbReference type="GeneID" id="100903735"/>
<dbReference type="PANTHER" id="PTHR13617">
    <property type="entry name" value="PROTEIN ABHD18"/>
    <property type="match status" value="1"/>
</dbReference>
<keyword evidence="1" id="KW-1185">Reference proteome</keyword>
<evidence type="ECO:0000313" key="1">
    <source>
        <dbReference type="Proteomes" id="UP000694867"/>
    </source>
</evidence>
<reference evidence="2" key="1">
    <citation type="submission" date="2025-08" db="UniProtKB">
        <authorList>
            <consortium name="RefSeq"/>
        </authorList>
    </citation>
    <scope>IDENTIFICATION</scope>
</reference>
<dbReference type="InterPro" id="IPR029058">
    <property type="entry name" value="AB_hydrolase_fold"/>
</dbReference>
<dbReference type="PANTHER" id="PTHR13617:SF14">
    <property type="entry name" value="PROTEIN ABHD18"/>
    <property type="match status" value="1"/>
</dbReference>
<evidence type="ECO:0000313" key="2">
    <source>
        <dbReference type="RefSeq" id="XP_003740036.1"/>
    </source>
</evidence>
<dbReference type="KEGG" id="goe:100903735"/>
<dbReference type="Gene3D" id="3.40.50.1820">
    <property type="entry name" value="alpha/beta hydrolase"/>
    <property type="match status" value="1"/>
</dbReference>
<gene>
    <name evidence="2" type="primary">LOC100903735</name>
</gene>
<name>A0AAJ6QPY0_9ACAR</name>
<dbReference type="AlphaFoldDB" id="A0AAJ6QPY0"/>
<dbReference type="InterPro" id="IPR019149">
    <property type="entry name" value="ABHD18"/>
</dbReference>
<dbReference type="RefSeq" id="XP_003740036.1">
    <property type="nucleotide sequence ID" value="XM_003739988.2"/>
</dbReference>
<protein>
    <submittedName>
        <fullName evidence="2">Protein ABHD18</fullName>
    </submittedName>
</protein>
<dbReference type="Proteomes" id="UP000694867">
    <property type="component" value="Unplaced"/>
</dbReference>
<proteinExistence type="predicted"/>
<dbReference type="SUPFAM" id="SSF53474">
    <property type="entry name" value="alpha/beta-Hydrolases"/>
    <property type="match status" value="1"/>
</dbReference>